<evidence type="ECO:0000313" key="2">
    <source>
        <dbReference type="EMBL" id="VDM72776.1"/>
    </source>
</evidence>
<evidence type="ECO:0000256" key="1">
    <source>
        <dbReference type="SAM" id="SignalP"/>
    </source>
</evidence>
<sequence length="63" mass="7214">MNSVELVLIAACTALLFSFARCSSVSDQQRLVEASPEEFEREREIFPNFRRALMEAGREFLVC</sequence>
<feature type="chain" id="PRO_5018138321" evidence="1">
    <location>
        <begin position="23"/>
        <end position="63"/>
    </location>
</feature>
<reference evidence="2 3" key="1">
    <citation type="submission" date="2018-11" db="EMBL/GenBank/DDBJ databases">
        <authorList>
            <consortium name="Pathogen Informatics"/>
        </authorList>
    </citation>
    <scope>NUCLEOTIDE SEQUENCE [LARGE SCALE GENOMIC DNA]</scope>
</reference>
<keyword evidence="1" id="KW-0732">Signal</keyword>
<feature type="signal peptide" evidence="1">
    <location>
        <begin position="1"/>
        <end position="22"/>
    </location>
</feature>
<proteinExistence type="predicted"/>
<gene>
    <name evidence="2" type="ORF">SVUK_LOCUS7774</name>
</gene>
<dbReference type="EMBL" id="UYYB01027198">
    <property type="protein sequence ID" value="VDM72776.1"/>
    <property type="molecule type" value="Genomic_DNA"/>
</dbReference>
<protein>
    <submittedName>
        <fullName evidence="2">Uncharacterized protein</fullName>
    </submittedName>
</protein>
<organism evidence="2 3">
    <name type="scientific">Strongylus vulgaris</name>
    <name type="common">Blood worm</name>
    <dbReference type="NCBI Taxonomy" id="40348"/>
    <lineage>
        <taxon>Eukaryota</taxon>
        <taxon>Metazoa</taxon>
        <taxon>Ecdysozoa</taxon>
        <taxon>Nematoda</taxon>
        <taxon>Chromadorea</taxon>
        <taxon>Rhabditida</taxon>
        <taxon>Rhabditina</taxon>
        <taxon>Rhabditomorpha</taxon>
        <taxon>Strongyloidea</taxon>
        <taxon>Strongylidae</taxon>
        <taxon>Strongylus</taxon>
    </lineage>
</organism>
<name>A0A3P7IRS1_STRVU</name>
<keyword evidence="3" id="KW-1185">Reference proteome</keyword>
<dbReference type="AlphaFoldDB" id="A0A3P7IRS1"/>
<evidence type="ECO:0000313" key="3">
    <source>
        <dbReference type="Proteomes" id="UP000270094"/>
    </source>
</evidence>
<dbReference type="Proteomes" id="UP000270094">
    <property type="component" value="Unassembled WGS sequence"/>
</dbReference>
<dbReference type="OrthoDB" id="5813613at2759"/>
<accession>A0A3P7IRS1</accession>